<dbReference type="VEuPathDB" id="TrichDB:TVAG_269190"/>
<dbReference type="Proteomes" id="UP000001542">
    <property type="component" value="Unassembled WGS sequence"/>
</dbReference>
<keyword evidence="2" id="KW-1185">Reference proteome</keyword>
<dbReference type="VEuPathDB" id="TrichDB:TVAGG3_0841970"/>
<proteinExistence type="predicted"/>
<reference evidence="1" key="2">
    <citation type="journal article" date="2007" name="Science">
        <title>Draft genome sequence of the sexually transmitted pathogen Trichomonas vaginalis.</title>
        <authorList>
            <person name="Carlton J.M."/>
            <person name="Hirt R.P."/>
            <person name="Silva J.C."/>
            <person name="Delcher A.L."/>
            <person name="Schatz M."/>
            <person name="Zhao Q."/>
            <person name="Wortman J.R."/>
            <person name="Bidwell S.L."/>
            <person name="Alsmark U.C.M."/>
            <person name="Besteiro S."/>
            <person name="Sicheritz-Ponten T."/>
            <person name="Noel C.J."/>
            <person name="Dacks J.B."/>
            <person name="Foster P.G."/>
            <person name="Simillion C."/>
            <person name="Van de Peer Y."/>
            <person name="Miranda-Saavedra D."/>
            <person name="Barton G.J."/>
            <person name="Westrop G.D."/>
            <person name="Mueller S."/>
            <person name="Dessi D."/>
            <person name="Fiori P.L."/>
            <person name="Ren Q."/>
            <person name="Paulsen I."/>
            <person name="Zhang H."/>
            <person name="Bastida-Corcuera F.D."/>
            <person name="Simoes-Barbosa A."/>
            <person name="Brown M.T."/>
            <person name="Hayes R.D."/>
            <person name="Mukherjee M."/>
            <person name="Okumura C.Y."/>
            <person name="Schneider R."/>
            <person name="Smith A.J."/>
            <person name="Vanacova S."/>
            <person name="Villalvazo M."/>
            <person name="Haas B.J."/>
            <person name="Pertea M."/>
            <person name="Feldblyum T.V."/>
            <person name="Utterback T.R."/>
            <person name="Shu C.L."/>
            <person name="Osoegawa K."/>
            <person name="de Jong P.J."/>
            <person name="Hrdy I."/>
            <person name="Horvathova L."/>
            <person name="Zubacova Z."/>
            <person name="Dolezal P."/>
            <person name="Malik S.B."/>
            <person name="Logsdon J.M. Jr."/>
            <person name="Henze K."/>
            <person name="Gupta A."/>
            <person name="Wang C.C."/>
            <person name="Dunne R.L."/>
            <person name="Upcroft J.A."/>
            <person name="Upcroft P."/>
            <person name="White O."/>
            <person name="Salzberg S.L."/>
            <person name="Tang P."/>
            <person name="Chiu C.-H."/>
            <person name="Lee Y.-S."/>
            <person name="Embley T.M."/>
            <person name="Coombs G.H."/>
            <person name="Mottram J.C."/>
            <person name="Tachezy J."/>
            <person name="Fraser-Liggett C.M."/>
            <person name="Johnson P.J."/>
        </authorList>
    </citation>
    <scope>NUCLEOTIDE SEQUENCE [LARGE SCALE GENOMIC DNA]</scope>
    <source>
        <strain evidence="1">G3</strain>
    </source>
</reference>
<dbReference type="InParanoid" id="A2EG32"/>
<gene>
    <name evidence="1" type="ORF">TVAG_269190</name>
</gene>
<accession>A2EG32</accession>
<organism evidence="1 2">
    <name type="scientific">Trichomonas vaginalis (strain ATCC PRA-98 / G3)</name>
    <dbReference type="NCBI Taxonomy" id="412133"/>
    <lineage>
        <taxon>Eukaryota</taxon>
        <taxon>Metamonada</taxon>
        <taxon>Parabasalia</taxon>
        <taxon>Trichomonadida</taxon>
        <taxon>Trichomonadidae</taxon>
        <taxon>Trichomonas</taxon>
    </lineage>
</organism>
<protein>
    <submittedName>
        <fullName evidence="1">Uncharacterized protein</fullName>
    </submittedName>
</protein>
<dbReference type="KEGG" id="tva:75674621"/>
<evidence type="ECO:0000313" key="1">
    <source>
        <dbReference type="EMBL" id="EAY08393.1"/>
    </source>
</evidence>
<dbReference type="EMBL" id="DS113379">
    <property type="protein sequence ID" value="EAY08393.1"/>
    <property type="molecule type" value="Genomic_DNA"/>
</dbReference>
<sequence>MSTGDTNCACQSAEQSIKQQAETWRSDPIWGGWSSYQGCDLDKEGTVKIPESEYRQFVAWKDSF</sequence>
<reference evidence="1" key="1">
    <citation type="submission" date="2006-10" db="EMBL/GenBank/DDBJ databases">
        <authorList>
            <person name="Amadeo P."/>
            <person name="Zhao Q."/>
            <person name="Wortman J."/>
            <person name="Fraser-Liggett C."/>
            <person name="Carlton J."/>
        </authorList>
    </citation>
    <scope>NUCLEOTIDE SEQUENCE</scope>
    <source>
        <strain evidence="1">G3</strain>
    </source>
</reference>
<name>A2EG32_TRIV3</name>
<dbReference type="AlphaFoldDB" id="A2EG32"/>
<evidence type="ECO:0000313" key="2">
    <source>
        <dbReference type="Proteomes" id="UP000001542"/>
    </source>
</evidence>